<dbReference type="Proteomes" id="UP000601435">
    <property type="component" value="Unassembled WGS sequence"/>
</dbReference>
<protein>
    <submittedName>
        <fullName evidence="2">Dcd2A protein</fullName>
    </submittedName>
</protein>
<accession>A0A812VPF9</accession>
<evidence type="ECO:0000313" key="2">
    <source>
        <dbReference type="EMBL" id="CAE7635590.1"/>
    </source>
</evidence>
<dbReference type="AlphaFoldDB" id="A0A812VPF9"/>
<evidence type="ECO:0000256" key="1">
    <source>
        <dbReference type="SAM" id="Phobius"/>
    </source>
</evidence>
<proteinExistence type="predicted"/>
<keyword evidence="3" id="KW-1185">Reference proteome</keyword>
<dbReference type="EMBL" id="CAJNJA010029886">
    <property type="protein sequence ID" value="CAE7635590.1"/>
    <property type="molecule type" value="Genomic_DNA"/>
</dbReference>
<keyword evidence="1" id="KW-0472">Membrane</keyword>
<comment type="caution">
    <text evidence="2">The sequence shown here is derived from an EMBL/GenBank/DDBJ whole genome shotgun (WGS) entry which is preliminary data.</text>
</comment>
<keyword evidence="1" id="KW-1133">Transmembrane helix</keyword>
<feature type="transmembrane region" description="Helical" evidence="1">
    <location>
        <begin position="74"/>
        <end position="93"/>
    </location>
</feature>
<organism evidence="2 3">
    <name type="scientific">Symbiodinium necroappetens</name>
    <dbReference type="NCBI Taxonomy" id="1628268"/>
    <lineage>
        <taxon>Eukaryota</taxon>
        <taxon>Sar</taxon>
        <taxon>Alveolata</taxon>
        <taxon>Dinophyceae</taxon>
        <taxon>Suessiales</taxon>
        <taxon>Symbiodiniaceae</taxon>
        <taxon>Symbiodinium</taxon>
    </lineage>
</organism>
<reference evidence="2" key="1">
    <citation type="submission" date="2021-02" db="EMBL/GenBank/DDBJ databases">
        <authorList>
            <person name="Dougan E. K."/>
            <person name="Rhodes N."/>
            <person name="Thang M."/>
            <person name="Chan C."/>
        </authorList>
    </citation>
    <scope>NUCLEOTIDE SEQUENCE</scope>
</reference>
<name>A0A812VPF9_9DINO</name>
<evidence type="ECO:0000313" key="3">
    <source>
        <dbReference type="Proteomes" id="UP000601435"/>
    </source>
</evidence>
<feature type="transmembrane region" description="Helical" evidence="1">
    <location>
        <begin position="46"/>
        <end position="68"/>
    </location>
</feature>
<sequence length="275" mass="29458">MTRSKSAGRPLGRTPVPPSWSHVGRLTFGGVAAVAFVFATYVPQVMAFWSIFVPMFLAFAVPFIIAAAQLQAPWGFFAALLLPLAFAALDGLLRCMDVSGLWGLFQKVVLKDEAKLALHCGHLVAEAKVPPGDKKVDRALFTVLTKVLLENLAQSYLQAAFFGLSFASTKAPAKAKALGSLGLGLGASAAKLVPMAMNLVKRVKEADLTVEDAVKVLVLGLPLLFALIVVAWVPAKVYFSYVCESHMWNLLGGCVETQATSLAWSPTPFTPEETH</sequence>
<feature type="transmembrane region" description="Helical" evidence="1">
    <location>
        <begin position="20"/>
        <end position="39"/>
    </location>
</feature>
<gene>
    <name evidence="2" type="primary">dcd2A</name>
    <name evidence="2" type="ORF">SNEC2469_LOCUS17933</name>
</gene>
<feature type="transmembrane region" description="Helical" evidence="1">
    <location>
        <begin position="217"/>
        <end position="239"/>
    </location>
</feature>
<keyword evidence="1" id="KW-0812">Transmembrane</keyword>
<feature type="transmembrane region" description="Helical" evidence="1">
    <location>
        <begin position="177"/>
        <end position="197"/>
    </location>
</feature>